<dbReference type="EnsemblPlants" id="Bo5g049260.1">
    <property type="protein sequence ID" value="Bo5g049260.1"/>
    <property type="gene ID" value="Bo5g049260"/>
</dbReference>
<dbReference type="OMA" id="IHFQASF"/>
<accession>A0A0D3CDS9</accession>
<reference evidence="1" key="2">
    <citation type="submission" date="2015-03" db="UniProtKB">
        <authorList>
            <consortium name="EnsemblPlants"/>
        </authorList>
    </citation>
    <scope>IDENTIFICATION</scope>
</reference>
<protein>
    <submittedName>
        <fullName evidence="1">Uncharacterized protein</fullName>
    </submittedName>
</protein>
<dbReference type="Gramene" id="Bo5g049260.1">
    <property type="protein sequence ID" value="Bo5g049260.1"/>
    <property type="gene ID" value="Bo5g049260"/>
</dbReference>
<dbReference type="Proteomes" id="UP000032141">
    <property type="component" value="Chromosome C5"/>
</dbReference>
<organism evidence="1 2">
    <name type="scientific">Brassica oleracea var. oleracea</name>
    <dbReference type="NCBI Taxonomy" id="109376"/>
    <lineage>
        <taxon>Eukaryota</taxon>
        <taxon>Viridiplantae</taxon>
        <taxon>Streptophyta</taxon>
        <taxon>Embryophyta</taxon>
        <taxon>Tracheophyta</taxon>
        <taxon>Spermatophyta</taxon>
        <taxon>Magnoliopsida</taxon>
        <taxon>eudicotyledons</taxon>
        <taxon>Gunneridae</taxon>
        <taxon>Pentapetalae</taxon>
        <taxon>rosids</taxon>
        <taxon>malvids</taxon>
        <taxon>Brassicales</taxon>
        <taxon>Brassicaceae</taxon>
        <taxon>Brassiceae</taxon>
        <taxon>Brassica</taxon>
    </lineage>
</organism>
<reference evidence="1 2" key="1">
    <citation type="journal article" date="2014" name="Genome Biol.">
        <title>Transcriptome and methylome profiling reveals relics of genome dominance in the mesopolyploid Brassica oleracea.</title>
        <authorList>
            <person name="Parkin I.A."/>
            <person name="Koh C."/>
            <person name="Tang H."/>
            <person name="Robinson S.J."/>
            <person name="Kagale S."/>
            <person name="Clarke W.E."/>
            <person name="Town C.D."/>
            <person name="Nixon J."/>
            <person name="Krishnakumar V."/>
            <person name="Bidwell S.L."/>
            <person name="Denoeud F."/>
            <person name="Belcram H."/>
            <person name="Links M.G."/>
            <person name="Just J."/>
            <person name="Clarke C."/>
            <person name="Bender T."/>
            <person name="Huebert T."/>
            <person name="Mason A.S."/>
            <person name="Pires J.C."/>
            <person name="Barker G."/>
            <person name="Moore J."/>
            <person name="Walley P.G."/>
            <person name="Manoli S."/>
            <person name="Batley J."/>
            <person name="Edwards D."/>
            <person name="Nelson M.N."/>
            <person name="Wang X."/>
            <person name="Paterson A.H."/>
            <person name="King G."/>
            <person name="Bancroft I."/>
            <person name="Chalhoub B."/>
            <person name="Sharpe A.G."/>
        </authorList>
    </citation>
    <scope>NUCLEOTIDE SEQUENCE</scope>
    <source>
        <strain evidence="1 2">cv. TO1000</strain>
    </source>
</reference>
<proteinExistence type="predicted"/>
<keyword evidence="2" id="KW-1185">Reference proteome</keyword>
<sequence>MGSFSKGSRTGWNNNFDAATLQAISKHLFKACNIKVKDTECSGTFPFSNRPAVSSPVTSQENKRRSFRARHLKLNRYLKAWCVPPPSLELVHSLGDPMLSRSSVFSSDKAVRPKPDL</sequence>
<dbReference type="AlphaFoldDB" id="A0A0D3CDS9"/>
<evidence type="ECO:0000313" key="1">
    <source>
        <dbReference type="EnsemblPlants" id="Bo5g049260.1"/>
    </source>
</evidence>
<name>A0A0D3CDS9_BRAOL</name>
<evidence type="ECO:0000313" key="2">
    <source>
        <dbReference type="Proteomes" id="UP000032141"/>
    </source>
</evidence>
<dbReference type="HOGENOM" id="CLU_2088191_0_0_1"/>